<keyword evidence="2" id="KW-1185">Reference proteome</keyword>
<evidence type="ECO:0000313" key="1">
    <source>
        <dbReference type="EMBL" id="ADH69957.1"/>
    </source>
</evidence>
<proteinExistence type="predicted"/>
<dbReference type="EMBL" id="CP002040">
    <property type="protein sequence ID" value="ADH69957.1"/>
    <property type="molecule type" value="Genomic_DNA"/>
</dbReference>
<reference evidence="1 2" key="1">
    <citation type="journal article" date="2010" name="Stand. Genomic Sci.">
        <title>Complete genome sequence of Nocardiopsis dassonvillei type strain (IMRU 509).</title>
        <authorList>
            <person name="Sun H."/>
            <person name="Lapidus A."/>
            <person name="Nolan M."/>
            <person name="Lucas S."/>
            <person name="Del Rio T.G."/>
            <person name="Tice H."/>
            <person name="Cheng J.F."/>
            <person name="Tapia R."/>
            <person name="Han C."/>
            <person name="Goodwin L."/>
            <person name="Pitluck S."/>
            <person name="Pagani I."/>
            <person name="Ivanova N."/>
            <person name="Mavromatis K."/>
            <person name="Mikhailova N."/>
            <person name="Pati A."/>
            <person name="Chen A."/>
            <person name="Palaniappan K."/>
            <person name="Land M."/>
            <person name="Hauser L."/>
            <person name="Chang Y.J."/>
            <person name="Jeffries C.D."/>
            <person name="Djao O.D."/>
            <person name="Rohde M."/>
            <person name="Sikorski J."/>
            <person name="Goker M."/>
            <person name="Woyke T."/>
            <person name="Bristow J."/>
            <person name="Eisen J.A."/>
            <person name="Markowitz V."/>
            <person name="Hugenholtz P."/>
            <person name="Kyrpides N.C."/>
            <person name="Klenk H.P."/>
        </authorList>
    </citation>
    <scope>NUCLEOTIDE SEQUENCE [LARGE SCALE GENOMIC DNA]</scope>
    <source>
        <strain evidence="2">ATCC 23218 / DSM 43111 / CIP 107115 / JCM 7437 / KCTC 9190 / NBRC 14626 / NCTC 10488 / NRRL B-5397 / IMRU 509</strain>
    </source>
</reference>
<gene>
    <name evidence="1" type="ordered locus">Ndas_4570</name>
</gene>
<sequence>MELMSELLRAPEAVGSWEWFVDTGENADVFHCLSTLAAVAGILDRRGLLKVESVEVCWEHPQSRGPDAHRTVPVAGAIDTPEYAQRLLASRPRDAPDARVKLLRTRGGGAWTDARGNVHTEADLVLLETMPLFEDVSVEAAVHHDVWAHHAFSGVPHPEVHAANAPRLAAALKEVESTLHAATNPGEPTYFGAVDGYGIRAPEPYEIVDGLAPDLTDRLA</sequence>
<protein>
    <submittedName>
        <fullName evidence="1">Uncharacterized protein</fullName>
    </submittedName>
</protein>
<dbReference type="KEGG" id="nda:Ndas_4570"/>
<dbReference type="AlphaFoldDB" id="D7AY79"/>
<dbReference type="Proteomes" id="UP000002219">
    <property type="component" value="Chromosome 1"/>
</dbReference>
<evidence type="ECO:0000313" key="2">
    <source>
        <dbReference type="Proteomes" id="UP000002219"/>
    </source>
</evidence>
<dbReference type="eggNOG" id="ENOG50335MV">
    <property type="taxonomic scope" value="Bacteria"/>
</dbReference>
<organism evidence="1 2">
    <name type="scientific">Nocardiopsis dassonvillei (strain ATCC 23218 / DSM 43111 / CIP 107115 / JCM 7437 / KCTC 9190 / NBRC 14626 / NCTC 10488 / NRRL B-5397 / IMRU 509)</name>
    <name type="common">Actinomadura dassonvillei</name>
    <dbReference type="NCBI Taxonomy" id="446468"/>
    <lineage>
        <taxon>Bacteria</taxon>
        <taxon>Bacillati</taxon>
        <taxon>Actinomycetota</taxon>
        <taxon>Actinomycetes</taxon>
        <taxon>Streptosporangiales</taxon>
        <taxon>Nocardiopsidaceae</taxon>
        <taxon>Nocardiopsis</taxon>
    </lineage>
</organism>
<name>D7AY79_NOCDD</name>
<dbReference type="HOGENOM" id="CLU_1160572_0_0_11"/>
<accession>D7AY79</accession>